<proteinExistence type="predicted"/>
<dbReference type="Gramene" id="OMO68808">
    <property type="protein sequence ID" value="OMO68808"/>
    <property type="gene ID" value="CCACVL1_19821"/>
</dbReference>
<dbReference type="EMBL" id="AWWV01012150">
    <property type="protein sequence ID" value="OMO68808.1"/>
    <property type="molecule type" value="Genomic_DNA"/>
</dbReference>
<protein>
    <submittedName>
        <fullName evidence="1">Uncharacterized protein</fullName>
    </submittedName>
</protein>
<name>A0A1R3HEX4_COCAP</name>
<gene>
    <name evidence="1" type="ORF">CCACVL1_19821</name>
</gene>
<keyword evidence="2" id="KW-1185">Reference proteome</keyword>
<dbReference type="AlphaFoldDB" id="A0A1R3HEX4"/>
<accession>A0A1R3HEX4</accession>
<evidence type="ECO:0000313" key="2">
    <source>
        <dbReference type="Proteomes" id="UP000188268"/>
    </source>
</evidence>
<reference evidence="1 2" key="1">
    <citation type="submission" date="2013-09" db="EMBL/GenBank/DDBJ databases">
        <title>Corchorus capsularis genome sequencing.</title>
        <authorList>
            <person name="Alam M."/>
            <person name="Haque M.S."/>
            <person name="Islam M.S."/>
            <person name="Emdad E.M."/>
            <person name="Islam M.M."/>
            <person name="Ahmed B."/>
            <person name="Halim A."/>
            <person name="Hossen Q.M.M."/>
            <person name="Hossain M.Z."/>
            <person name="Ahmed R."/>
            <person name="Khan M.M."/>
            <person name="Islam R."/>
            <person name="Rashid M.M."/>
            <person name="Khan S.A."/>
            <person name="Rahman M.S."/>
            <person name="Alam M."/>
        </authorList>
    </citation>
    <scope>NUCLEOTIDE SEQUENCE [LARGE SCALE GENOMIC DNA]</scope>
    <source>
        <strain evidence="2">cv. CVL-1</strain>
        <tissue evidence="1">Whole seedling</tissue>
    </source>
</reference>
<organism evidence="1 2">
    <name type="scientific">Corchorus capsularis</name>
    <name type="common">Jute</name>
    <dbReference type="NCBI Taxonomy" id="210143"/>
    <lineage>
        <taxon>Eukaryota</taxon>
        <taxon>Viridiplantae</taxon>
        <taxon>Streptophyta</taxon>
        <taxon>Embryophyta</taxon>
        <taxon>Tracheophyta</taxon>
        <taxon>Spermatophyta</taxon>
        <taxon>Magnoliopsida</taxon>
        <taxon>eudicotyledons</taxon>
        <taxon>Gunneridae</taxon>
        <taxon>Pentapetalae</taxon>
        <taxon>rosids</taxon>
        <taxon>malvids</taxon>
        <taxon>Malvales</taxon>
        <taxon>Malvaceae</taxon>
        <taxon>Grewioideae</taxon>
        <taxon>Apeibeae</taxon>
        <taxon>Corchorus</taxon>
    </lineage>
</organism>
<comment type="caution">
    <text evidence="1">The sequence shown here is derived from an EMBL/GenBank/DDBJ whole genome shotgun (WGS) entry which is preliminary data.</text>
</comment>
<evidence type="ECO:0000313" key="1">
    <source>
        <dbReference type="EMBL" id="OMO68808.1"/>
    </source>
</evidence>
<sequence length="39" mass="4162">MELSRQAKPQADASICKLIINISLALGTLALGNGNRHRS</sequence>
<dbReference type="Proteomes" id="UP000188268">
    <property type="component" value="Unassembled WGS sequence"/>
</dbReference>